<keyword evidence="2" id="KW-0809">Transit peptide</keyword>
<evidence type="ECO:0000256" key="4">
    <source>
        <dbReference type="ARBA" id="ARBA00093447"/>
    </source>
</evidence>
<dbReference type="InParanoid" id="A0A0L0H7V3"/>
<dbReference type="EMBL" id="KQ257465">
    <property type="protein sequence ID" value="KNC97039.1"/>
    <property type="molecule type" value="Genomic_DNA"/>
</dbReference>
<name>A0A0L0H7V3_SPIPD</name>
<dbReference type="SUPFAM" id="SSF103025">
    <property type="entry name" value="Folate-binding domain"/>
    <property type="match status" value="1"/>
</dbReference>
<organism evidence="6 7">
    <name type="scientific">Spizellomyces punctatus (strain DAOM BR117)</name>
    <dbReference type="NCBI Taxonomy" id="645134"/>
    <lineage>
        <taxon>Eukaryota</taxon>
        <taxon>Fungi</taxon>
        <taxon>Fungi incertae sedis</taxon>
        <taxon>Chytridiomycota</taxon>
        <taxon>Chytridiomycota incertae sedis</taxon>
        <taxon>Chytridiomycetes</taxon>
        <taxon>Spizellomycetales</taxon>
        <taxon>Spizellomycetaceae</taxon>
        <taxon>Spizellomyces</taxon>
    </lineage>
</organism>
<gene>
    <name evidence="6" type="ORF">SPPG_07437</name>
</gene>
<reference evidence="6 7" key="1">
    <citation type="submission" date="2009-08" db="EMBL/GenBank/DDBJ databases">
        <title>The Genome Sequence of Spizellomyces punctatus strain DAOM BR117.</title>
        <authorList>
            <consortium name="The Broad Institute Genome Sequencing Platform"/>
            <person name="Russ C."/>
            <person name="Cuomo C."/>
            <person name="Shea T."/>
            <person name="Young S.K."/>
            <person name="Zeng Q."/>
            <person name="Koehrsen M."/>
            <person name="Haas B."/>
            <person name="Borodovsky M."/>
            <person name="Guigo R."/>
            <person name="Alvarado L."/>
            <person name="Berlin A."/>
            <person name="Bochicchio J."/>
            <person name="Borenstein D."/>
            <person name="Chapman S."/>
            <person name="Chen Z."/>
            <person name="Engels R."/>
            <person name="Freedman E."/>
            <person name="Gellesch M."/>
            <person name="Goldberg J."/>
            <person name="Griggs A."/>
            <person name="Gujja S."/>
            <person name="Heiman D."/>
            <person name="Hepburn T."/>
            <person name="Howarth C."/>
            <person name="Jen D."/>
            <person name="Larson L."/>
            <person name="Lewis B."/>
            <person name="Mehta T."/>
            <person name="Park D."/>
            <person name="Pearson M."/>
            <person name="Roberts A."/>
            <person name="Saif S."/>
            <person name="Shenoy N."/>
            <person name="Sisk P."/>
            <person name="Stolte C."/>
            <person name="Sykes S."/>
            <person name="Thomson T."/>
            <person name="Walk T."/>
            <person name="White J."/>
            <person name="Yandava C."/>
            <person name="Burger G."/>
            <person name="Gray M.W."/>
            <person name="Holland P.W.H."/>
            <person name="King N."/>
            <person name="Lang F.B.F."/>
            <person name="Roger A.J."/>
            <person name="Ruiz-Trillo I."/>
            <person name="Lander E."/>
            <person name="Nusbaum C."/>
        </authorList>
    </citation>
    <scope>NUCLEOTIDE SEQUENCE [LARGE SCALE GENOMIC DNA]</scope>
    <source>
        <strain evidence="6 7">DAOM BR117</strain>
    </source>
</reference>
<keyword evidence="7" id="KW-1185">Reference proteome</keyword>
<dbReference type="InterPro" id="IPR045179">
    <property type="entry name" value="YgfZ/GcvT"/>
</dbReference>
<evidence type="ECO:0000313" key="6">
    <source>
        <dbReference type="EMBL" id="KNC97039.1"/>
    </source>
</evidence>
<proteinExistence type="inferred from homology"/>
<dbReference type="Pfam" id="PF25455">
    <property type="entry name" value="Beta-barrel_CAF17_C"/>
    <property type="match status" value="1"/>
</dbReference>
<dbReference type="PANTHER" id="PTHR22602">
    <property type="entry name" value="TRANSFERASE CAF17, MITOCHONDRIAL-RELATED"/>
    <property type="match status" value="1"/>
</dbReference>
<evidence type="ECO:0000256" key="1">
    <source>
        <dbReference type="ARBA" id="ARBA00004173"/>
    </source>
</evidence>
<dbReference type="GO" id="GO:0016226">
    <property type="term" value="P:iron-sulfur cluster assembly"/>
    <property type="evidence" value="ECO:0007669"/>
    <property type="project" value="TreeGrafter"/>
</dbReference>
<dbReference type="Gene3D" id="3.30.1360.120">
    <property type="entry name" value="Probable tRNA modification gtpase trme, domain 1"/>
    <property type="match status" value="1"/>
</dbReference>
<comment type="similarity">
    <text evidence="4">Belongs to the GcvT family. CAF17/IBA57 subfamily.</text>
</comment>
<dbReference type="RefSeq" id="XP_016605079.1">
    <property type="nucleotide sequence ID" value="XM_016755602.1"/>
</dbReference>
<dbReference type="eggNOG" id="KOG2929">
    <property type="taxonomic scope" value="Eukaryota"/>
</dbReference>
<dbReference type="InterPro" id="IPR027266">
    <property type="entry name" value="TrmE/GcvT-like"/>
</dbReference>
<evidence type="ECO:0000256" key="2">
    <source>
        <dbReference type="ARBA" id="ARBA00022946"/>
    </source>
</evidence>
<dbReference type="InterPro" id="IPR017703">
    <property type="entry name" value="YgfZ/GCV_T_CS"/>
</dbReference>
<dbReference type="STRING" id="645134.A0A0L0H7V3"/>
<dbReference type="OrthoDB" id="191995at2759"/>
<dbReference type="InterPro" id="IPR057460">
    <property type="entry name" value="CAF17_C"/>
</dbReference>
<dbReference type="GO" id="GO:0005759">
    <property type="term" value="C:mitochondrial matrix"/>
    <property type="evidence" value="ECO:0007669"/>
    <property type="project" value="TreeGrafter"/>
</dbReference>
<dbReference type="OMA" id="NMLVAND"/>
<dbReference type="VEuPathDB" id="FungiDB:SPPG_07437"/>
<sequence>MITSSFSRCLRERQSRVIPLLLVSRSPKLTLPRQKHAVCTLSTSSYRDYLRNSNSADQFACLSNRGFLQLDGPDAAKFLQGLVTNQISKVERGGDGIFCAFLSAQGRILYDAFIYPKNKGDSFPHPCYIIEHDARHTSAMLAHLKRYKLRAKLSISDESARYRAYQVWGPTASLLWGNYVPTVSGAAGKHMPIGSVLPKERFCDMGCKDPRHPELGLRVVVEGDGLMPLPSSFTETSLDEYTVRRILYGIPEGADDFFSGVSLPLESNLDLLSGVDFRKGCYLGQELTIRTYHTGVTRKRIVPVQFYQDSDNPPSSIHVERSFSNPLPLPNTDITINGGPEPVRPARRRAAGGVGKVCSGIYNVGLALMRLENVTMNIEGNKPSEHGDAPASLVSETGLKVRPFAPDWWPQAVEPLHRPLRDTTSS</sequence>
<keyword evidence="3" id="KW-0496">Mitochondrion</keyword>
<evidence type="ECO:0000313" key="7">
    <source>
        <dbReference type="Proteomes" id="UP000053201"/>
    </source>
</evidence>
<dbReference type="GeneID" id="27690651"/>
<evidence type="ECO:0000259" key="5">
    <source>
        <dbReference type="Pfam" id="PF25455"/>
    </source>
</evidence>
<evidence type="ECO:0000256" key="3">
    <source>
        <dbReference type="ARBA" id="ARBA00023128"/>
    </source>
</evidence>
<dbReference type="AlphaFoldDB" id="A0A0L0H7V3"/>
<dbReference type="Proteomes" id="UP000053201">
    <property type="component" value="Unassembled WGS sequence"/>
</dbReference>
<dbReference type="NCBIfam" id="TIGR03317">
    <property type="entry name" value="ygfZ_signature"/>
    <property type="match status" value="1"/>
</dbReference>
<accession>A0A0L0H7V3</accession>
<dbReference type="FunCoup" id="A0A0L0H7V3">
    <property type="interactions" value="137"/>
</dbReference>
<comment type="subcellular location">
    <subcellularLocation>
        <location evidence="1">Mitochondrion</location>
    </subcellularLocation>
</comment>
<dbReference type="PANTHER" id="PTHR22602:SF0">
    <property type="entry name" value="TRANSFERASE CAF17, MITOCHONDRIAL-RELATED"/>
    <property type="match status" value="1"/>
</dbReference>
<protein>
    <submittedName>
        <fullName evidence="6">Folate-binding protein YgfZ</fullName>
    </submittedName>
</protein>
<feature type="domain" description="CAF17 C-terminal" evidence="5">
    <location>
        <begin position="298"/>
        <end position="411"/>
    </location>
</feature>